<protein>
    <submittedName>
        <fullName evidence="1">Uncharacterized protein</fullName>
    </submittedName>
</protein>
<sequence>MKNYCGRINAQLVFKRGKTFLINQAWPVNFQVHCAKTGREGVKDDNELYQVQTLT</sequence>
<comment type="caution">
    <text evidence="1">The sequence shown here is derived from an EMBL/GenBank/DDBJ whole genome shotgun (WGS) entry which is preliminary data.</text>
</comment>
<reference evidence="1 2" key="1">
    <citation type="journal article" date="2014" name="Mol. Biol. Evol.">
        <title>Massive expansion of Ubiquitination-related gene families within the Chlamydiae.</title>
        <authorList>
            <person name="Domman D."/>
            <person name="Collingro A."/>
            <person name="Lagkouvardos I."/>
            <person name="Gehre L."/>
            <person name="Weinmaier T."/>
            <person name="Rattei T."/>
            <person name="Subtil A."/>
            <person name="Horn M."/>
        </authorList>
    </citation>
    <scope>NUCLEOTIDE SEQUENCE [LARGE SCALE GENOMIC DNA]</scope>
    <source>
        <strain evidence="1 2">OEW1</strain>
    </source>
</reference>
<gene>
    <name evidence="1" type="ORF">DB43_EI00060</name>
</gene>
<proteinExistence type="predicted"/>
<organism evidence="1 2">
    <name type="scientific">Parachlamydia acanthamoebae</name>
    <dbReference type="NCBI Taxonomy" id="83552"/>
    <lineage>
        <taxon>Bacteria</taxon>
        <taxon>Pseudomonadati</taxon>
        <taxon>Chlamydiota</taxon>
        <taxon>Chlamydiia</taxon>
        <taxon>Parachlamydiales</taxon>
        <taxon>Parachlamydiaceae</taxon>
        <taxon>Parachlamydia</taxon>
    </lineage>
</organism>
<dbReference type="AlphaFoldDB" id="A0A0C1C413"/>
<evidence type="ECO:0000313" key="1">
    <source>
        <dbReference type="EMBL" id="KIA78261.1"/>
    </source>
</evidence>
<name>A0A0C1C413_9BACT</name>
<dbReference type="Proteomes" id="UP000031307">
    <property type="component" value="Unassembled WGS sequence"/>
</dbReference>
<dbReference type="EMBL" id="JSAM01000028">
    <property type="protein sequence ID" value="KIA78261.1"/>
    <property type="molecule type" value="Genomic_DNA"/>
</dbReference>
<evidence type="ECO:0000313" key="2">
    <source>
        <dbReference type="Proteomes" id="UP000031307"/>
    </source>
</evidence>
<dbReference type="PATRIC" id="fig|83552.4.peg.490"/>
<accession>A0A0C1C413</accession>